<sequence length="1001" mass="111534">MDEADLLGDRIAIIANGNLRCCGSSVATVTQFIKSFIPVARLHQHRGSELVYVLPSRENIEQLEHLLEELDSKMHQLGIHSYGITDTTLEETKNVPTSEGSDATLVGDSWRLHWRQFWTLHIKRFHHTRRNPKALFTELVVPAVFMCLSLGFTVILPQVGMPKSLSLEPWLYGPPNYVFFSNNNPQAYWASRYERMLNGPVGMGTRCVHDNLTRNEYCHLDSAESFRYSKNISASTALVECSCARGTLDCPNGAGGPTPPEVTVPSGDILMNTTGRNISDWLVKTSSQFYKRRYGGFTFGVHIPTQLTNLSRVKSLLETLSPYSIEEMNAFQNWTMATNSRLDSRDRFDNIKVWFNNKGWASSVSYMNAINNVVLRASLSENQKPEQYGFQVYSHPMNYTETQMKQELIQQSGVSLLHAISVIFALSFVPASFVVFLIEERASYLLAALLCVFVFLAFDEQAYVSDQNITGLVLLLLLYGWASIPLMYPASFVFDIPSSAFVTLACANVFVGIATTVATFVLEIFDDKELQYIASIIREVFLVFPHFCLGQGLMNMAAHHFAAQALTTYGVIIKTDIFEWDFLGKNLMCMFIAGIVFFFFNLVLEFQVFEGWMPFGHPEHYFEIEEEEDEDVAAERRRVRAGETQDDILLLDNITKVYKSKKPAVNRLCLGVKRGECFGLLGLNGAGKTSTFKMLTGDTKVSSGNASIAGYSVCTEMDHVRLHLGYCPQFDALDPLLTVREHLELYSRLRGVPGSQRHTVVDTGLKKLGLGHYEHALAGTLSGGNKRKLSTAIALIGDPPLVFMDEPTSGMDPKARRFLWSCISDVVASGRSVVLTSHSMEECEALCTRITIMVNGTFKCLGSSQHLKSKFGRGYTLIVRCKSDTCGSVSEHITSILPHAKLTDMHHTQLQFELAQGALTLALVFRMMQQAKQNGLIEDYSLSQTTLEELANALVVLSPTVEDGEIEVRISVGLLLPGQGPDPLEHPRVCTPAVISLQKGN</sequence>
<dbReference type="GO" id="GO:0140359">
    <property type="term" value="F:ABC-type transporter activity"/>
    <property type="evidence" value="ECO:0007669"/>
    <property type="project" value="InterPro"/>
</dbReference>
<dbReference type="PROSITE" id="PS50893">
    <property type="entry name" value="ABC_TRANSPORTER_2"/>
    <property type="match status" value="1"/>
</dbReference>
<keyword evidence="3" id="KW-0547">Nucleotide-binding</keyword>
<evidence type="ECO:0000259" key="8">
    <source>
        <dbReference type="PROSITE" id="PS50893"/>
    </source>
</evidence>
<feature type="transmembrane region" description="Helical" evidence="7">
    <location>
        <begin position="582"/>
        <end position="604"/>
    </location>
</feature>
<feature type="transmembrane region" description="Helical" evidence="7">
    <location>
        <begin position="134"/>
        <end position="156"/>
    </location>
</feature>
<dbReference type="GO" id="GO:0016020">
    <property type="term" value="C:membrane"/>
    <property type="evidence" value="ECO:0007669"/>
    <property type="project" value="UniProtKB-SubCell"/>
</dbReference>
<dbReference type="GO" id="GO:0005319">
    <property type="term" value="F:lipid transporter activity"/>
    <property type="evidence" value="ECO:0007669"/>
    <property type="project" value="TreeGrafter"/>
</dbReference>
<feature type="domain" description="ABC transporter" evidence="8">
    <location>
        <begin position="649"/>
        <end position="880"/>
    </location>
</feature>
<evidence type="ECO:0000256" key="1">
    <source>
        <dbReference type="ARBA" id="ARBA00004141"/>
    </source>
</evidence>
<dbReference type="InterPro" id="IPR013525">
    <property type="entry name" value="ABC2_TM"/>
</dbReference>
<dbReference type="InterPro" id="IPR026082">
    <property type="entry name" value="ABCA"/>
</dbReference>
<dbReference type="GO" id="GO:0016887">
    <property type="term" value="F:ATP hydrolysis activity"/>
    <property type="evidence" value="ECO:0007669"/>
    <property type="project" value="InterPro"/>
</dbReference>
<dbReference type="PANTHER" id="PTHR19229:SF185">
    <property type="entry name" value="ABC TRANSPORTER DOMAIN-CONTAINING PROTEIN"/>
    <property type="match status" value="1"/>
</dbReference>
<evidence type="ECO:0000256" key="2">
    <source>
        <dbReference type="ARBA" id="ARBA00022692"/>
    </source>
</evidence>
<dbReference type="AlphaFoldDB" id="A0A7R9C9H7"/>
<feature type="transmembrane region" description="Helical" evidence="7">
    <location>
        <begin position="414"/>
        <end position="436"/>
    </location>
</feature>
<dbReference type="SUPFAM" id="SSF52540">
    <property type="entry name" value="P-loop containing nucleoside triphosphate hydrolases"/>
    <property type="match status" value="1"/>
</dbReference>
<dbReference type="Pfam" id="PF23321">
    <property type="entry name" value="R1_ABCA1"/>
    <property type="match status" value="1"/>
</dbReference>
<evidence type="ECO:0000256" key="4">
    <source>
        <dbReference type="ARBA" id="ARBA00022840"/>
    </source>
</evidence>
<dbReference type="GO" id="GO:0005524">
    <property type="term" value="F:ATP binding"/>
    <property type="evidence" value="ECO:0007669"/>
    <property type="project" value="UniProtKB-KW"/>
</dbReference>
<gene>
    <name evidence="9" type="ORF">TCEB3V08_LOCUS581</name>
</gene>
<evidence type="ECO:0000256" key="6">
    <source>
        <dbReference type="ARBA" id="ARBA00023136"/>
    </source>
</evidence>
<keyword evidence="4" id="KW-0067">ATP-binding</keyword>
<evidence type="ECO:0000256" key="3">
    <source>
        <dbReference type="ARBA" id="ARBA00022741"/>
    </source>
</evidence>
<evidence type="ECO:0000256" key="7">
    <source>
        <dbReference type="SAM" id="Phobius"/>
    </source>
</evidence>
<keyword evidence="5 7" id="KW-1133">Transmembrane helix</keyword>
<feature type="transmembrane region" description="Helical" evidence="7">
    <location>
        <begin position="470"/>
        <end position="488"/>
    </location>
</feature>
<dbReference type="SMART" id="SM00382">
    <property type="entry name" value="AAA"/>
    <property type="match status" value="1"/>
</dbReference>
<dbReference type="InterPro" id="IPR027417">
    <property type="entry name" value="P-loop_NTPase"/>
</dbReference>
<accession>A0A7R9C9H7</accession>
<dbReference type="InterPro" id="IPR003439">
    <property type="entry name" value="ABC_transporter-like_ATP-bd"/>
</dbReference>
<dbReference type="PANTHER" id="PTHR19229">
    <property type="entry name" value="ATP-BINDING CASSETTE TRANSPORTER SUBFAMILY A ABCA"/>
    <property type="match status" value="1"/>
</dbReference>
<name>A0A7R9C9H7_TIMCR</name>
<dbReference type="CDD" id="cd03263">
    <property type="entry name" value="ABC_subfamily_A"/>
    <property type="match status" value="1"/>
</dbReference>
<dbReference type="Pfam" id="PF00005">
    <property type="entry name" value="ABC_tran"/>
    <property type="match status" value="1"/>
</dbReference>
<dbReference type="FunFam" id="3.40.50.300:FF:000327">
    <property type="entry name" value="ATP-binding cassette sub-family A member 3"/>
    <property type="match status" value="1"/>
</dbReference>
<keyword evidence="2 7" id="KW-0812">Transmembrane</keyword>
<dbReference type="InterPro" id="IPR056264">
    <property type="entry name" value="R2_ABCA1-4-like"/>
</dbReference>
<organism evidence="9">
    <name type="scientific">Timema cristinae</name>
    <name type="common">Walking stick</name>
    <dbReference type="NCBI Taxonomy" id="61476"/>
    <lineage>
        <taxon>Eukaryota</taxon>
        <taxon>Metazoa</taxon>
        <taxon>Ecdysozoa</taxon>
        <taxon>Arthropoda</taxon>
        <taxon>Hexapoda</taxon>
        <taxon>Insecta</taxon>
        <taxon>Pterygota</taxon>
        <taxon>Neoptera</taxon>
        <taxon>Polyneoptera</taxon>
        <taxon>Phasmatodea</taxon>
        <taxon>Timematodea</taxon>
        <taxon>Timematoidea</taxon>
        <taxon>Timematidae</taxon>
        <taxon>Timema</taxon>
    </lineage>
</organism>
<reference evidence="9" key="1">
    <citation type="submission" date="2020-11" db="EMBL/GenBank/DDBJ databases">
        <authorList>
            <person name="Tran Van P."/>
        </authorList>
    </citation>
    <scope>NUCLEOTIDE SEQUENCE</scope>
</reference>
<comment type="subcellular location">
    <subcellularLocation>
        <location evidence="1">Membrane</location>
        <topology evidence="1">Multi-pass membrane protein</topology>
    </subcellularLocation>
</comment>
<evidence type="ECO:0000256" key="5">
    <source>
        <dbReference type="ARBA" id="ARBA00022989"/>
    </source>
</evidence>
<proteinExistence type="predicted"/>
<evidence type="ECO:0000313" key="9">
    <source>
        <dbReference type="EMBL" id="CAD7392567.1"/>
    </source>
</evidence>
<dbReference type="Pfam" id="PF12698">
    <property type="entry name" value="ABC2_membrane_3"/>
    <property type="match status" value="1"/>
</dbReference>
<keyword evidence="6 7" id="KW-0472">Membrane</keyword>
<dbReference type="InterPro" id="IPR003593">
    <property type="entry name" value="AAA+_ATPase"/>
</dbReference>
<feature type="transmembrane region" description="Helical" evidence="7">
    <location>
        <begin position="442"/>
        <end position="458"/>
    </location>
</feature>
<protein>
    <recommendedName>
        <fullName evidence="8">ABC transporter domain-containing protein</fullName>
    </recommendedName>
</protein>
<dbReference type="Gene3D" id="3.40.50.300">
    <property type="entry name" value="P-loop containing nucleotide triphosphate hydrolases"/>
    <property type="match status" value="1"/>
</dbReference>
<feature type="transmembrane region" description="Helical" evidence="7">
    <location>
        <begin position="500"/>
        <end position="522"/>
    </location>
</feature>
<dbReference type="EMBL" id="OC316560">
    <property type="protein sequence ID" value="CAD7392567.1"/>
    <property type="molecule type" value="Genomic_DNA"/>
</dbReference>